<evidence type="ECO:0000256" key="6">
    <source>
        <dbReference type="SAM" id="MobiDB-lite"/>
    </source>
</evidence>
<accession>A0ABP0CZM2</accession>
<evidence type="ECO:0000256" key="3">
    <source>
        <dbReference type="ARBA" id="ARBA00006731"/>
    </source>
</evidence>
<organism evidence="8 9">
    <name type="scientific">Sporothrix curviconia</name>
    <dbReference type="NCBI Taxonomy" id="1260050"/>
    <lineage>
        <taxon>Eukaryota</taxon>
        <taxon>Fungi</taxon>
        <taxon>Dikarya</taxon>
        <taxon>Ascomycota</taxon>
        <taxon>Pezizomycotina</taxon>
        <taxon>Sordariomycetes</taxon>
        <taxon>Sordariomycetidae</taxon>
        <taxon>Ophiostomatales</taxon>
        <taxon>Ophiostomataceae</taxon>
        <taxon>Sporothrix</taxon>
    </lineage>
</organism>
<feature type="compositionally biased region" description="Basic and acidic residues" evidence="6">
    <location>
        <begin position="73"/>
        <end position="86"/>
    </location>
</feature>
<comment type="caution">
    <text evidence="8">The sequence shown here is derived from an EMBL/GenBank/DDBJ whole genome shotgun (WGS) entry which is preliminary data.</text>
</comment>
<feature type="domain" description="TLDc" evidence="7">
    <location>
        <begin position="444"/>
        <end position="706"/>
    </location>
</feature>
<evidence type="ECO:0000256" key="5">
    <source>
        <dbReference type="ARBA" id="ARBA00022490"/>
    </source>
</evidence>
<dbReference type="PANTHER" id="PTHR23354:SF130">
    <property type="entry name" value="RESTRICTION OF TELOMERE CAPPING PROTEIN 5"/>
    <property type="match status" value="1"/>
</dbReference>
<dbReference type="Proteomes" id="UP001642405">
    <property type="component" value="Unassembled WGS sequence"/>
</dbReference>
<dbReference type="InterPro" id="IPR006571">
    <property type="entry name" value="TLDc_dom"/>
</dbReference>
<evidence type="ECO:0000313" key="8">
    <source>
        <dbReference type="EMBL" id="CAK7237213.1"/>
    </source>
</evidence>
<comment type="function">
    <text evidence="1">May be involved in a process influencing telomere capping.</text>
</comment>
<dbReference type="SMART" id="SM00584">
    <property type="entry name" value="TLDc"/>
    <property type="match status" value="1"/>
</dbReference>
<keyword evidence="9" id="KW-1185">Reference proteome</keyword>
<evidence type="ECO:0000256" key="1">
    <source>
        <dbReference type="ARBA" id="ARBA00002738"/>
    </source>
</evidence>
<dbReference type="EMBL" id="CAWUHB010000140">
    <property type="protein sequence ID" value="CAK7237213.1"/>
    <property type="molecule type" value="Genomic_DNA"/>
</dbReference>
<protein>
    <recommendedName>
        <fullName evidence="4">Restriction of telomere capping protein 5</fullName>
    </recommendedName>
</protein>
<comment type="subcellular location">
    <subcellularLocation>
        <location evidence="2">Cytoplasm</location>
    </subcellularLocation>
</comment>
<reference evidence="8 9" key="1">
    <citation type="submission" date="2024-01" db="EMBL/GenBank/DDBJ databases">
        <authorList>
            <person name="Allen C."/>
            <person name="Tagirdzhanova G."/>
        </authorList>
    </citation>
    <scope>NUCLEOTIDE SEQUENCE [LARGE SCALE GENOMIC DNA]</scope>
</reference>
<dbReference type="PANTHER" id="PTHR23354">
    <property type="entry name" value="NUCLEOLAR PROTEIN 7/ESTROGEN RECEPTOR COACTIVATOR-RELATED"/>
    <property type="match status" value="1"/>
</dbReference>
<proteinExistence type="inferred from homology"/>
<sequence length="761" mass="81614">MGQGQSSPPPAPRSHEELVKELANRFATKCFTSLELYSLKDNFKSLADATNDCPHVAQSVTQTGDPDAGGDSDSSHDGGERTDRRQSNAARTRKHRVLRYLKEDTVARFLAIPDILGASPIVFQMLSYLGAFPFLGDAPAVLGLEQLVIVVTLLTDRYQRVLAHGASDRRTLLFRSLAVHDRKLFSDDKKEAAAEALRERQGNEAGGNKGFDVDAAIVDDHGDDDDEGVYDGDDFDGGDGDTSGNNDDELVLAAFEALDYVDSSVPTGPMAAARKASEIAATLHGARIPADNFRRLLMLLLLVAPLSPQEQLSLYAGRFTGDALDSLRETAQCVLATFLDVETSPGIKFAHFDAIIPVCFPFIFGGFNALFEHFLFSKNLDLSRMKPGAAAAAGNENTSNPGVAAAASSNTTPTTPARRKSSAATIPPKDIPLPPLLLSDAVSHVMNLNILSQLSFFIPGSSLFHRLRPLYFGDSDGFSMGSFETKVFNWRAPTIMLVKGSRISDRPRGQEAAFDSSLPPRRFPHGNGKRAAVAGGSKTHDHNSNNDDDDDETLIFGAYISQPWRMTHRECFGDSETVLFQLSPVHDVFGASTINHDYVAFVKPSAANQHAGGIGLGCPSPMGTAAKASLKQKSHAASEGILPLGPLSLMIDANFEFGVMTHDRGRPTASAAAGSGAGGAFHVSAARMFSFQDRFSIEALEVWGCGGDAEAQAQAERWAWEAREAESRRRINLGTGDIEADRALLEMAGLVGANRSGGSMV</sequence>
<feature type="region of interest" description="Disordered" evidence="6">
    <location>
        <begin position="507"/>
        <end position="549"/>
    </location>
</feature>
<feature type="region of interest" description="Disordered" evidence="6">
    <location>
        <begin position="391"/>
        <end position="426"/>
    </location>
</feature>
<feature type="compositionally biased region" description="Low complexity" evidence="6">
    <location>
        <begin position="404"/>
        <end position="416"/>
    </location>
</feature>
<comment type="similarity">
    <text evidence="3">Belongs to the RTC5 family.</text>
</comment>
<evidence type="ECO:0000259" key="7">
    <source>
        <dbReference type="PROSITE" id="PS51886"/>
    </source>
</evidence>
<dbReference type="PROSITE" id="PS51886">
    <property type="entry name" value="TLDC"/>
    <property type="match status" value="1"/>
</dbReference>
<keyword evidence="5" id="KW-0963">Cytoplasm</keyword>
<gene>
    <name evidence="8" type="primary">RTC5</name>
    <name evidence="8" type="ORF">SCUCBS95973_009885</name>
</gene>
<dbReference type="Pfam" id="PF07534">
    <property type="entry name" value="TLD"/>
    <property type="match status" value="1"/>
</dbReference>
<evidence type="ECO:0000256" key="4">
    <source>
        <dbReference type="ARBA" id="ARBA00015163"/>
    </source>
</evidence>
<feature type="region of interest" description="Disordered" evidence="6">
    <location>
        <begin position="57"/>
        <end position="92"/>
    </location>
</feature>
<evidence type="ECO:0000313" key="9">
    <source>
        <dbReference type="Proteomes" id="UP001642405"/>
    </source>
</evidence>
<evidence type="ECO:0000256" key="2">
    <source>
        <dbReference type="ARBA" id="ARBA00004496"/>
    </source>
</evidence>
<name>A0ABP0CZM2_9PEZI</name>